<reference evidence="6 7" key="1">
    <citation type="submission" date="2019-02" db="EMBL/GenBank/DDBJ databases">
        <title>Deep-cultivation of Planctomycetes and their phenomic and genomic characterization uncovers novel biology.</title>
        <authorList>
            <person name="Wiegand S."/>
            <person name="Jogler M."/>
            <person name="Boedeker C."/>
            <person name="Pinto D."/>
            <person name="Vollmers J."/>
            <person name="Rivas-Marin E."/>
            <person name="Kohn T."/>
            <person name="Peeters S.H."/>
            <person name="Heuer A."/>
            <person name="Rast P."/>
            <person name="Oberbeckmann S."/>
            <person name="Bunk B."/>
            <person name="Jeske O."/>
            <person name="Meyerdierks A."/>
            <person name="Storesund J.E."/>
            <person name="Kallscheuer N."/>
            <person name="Luecker S."/>
            <person name="Lage O.M."/>
            <person name="Pohl T."/>
            <person name="Merkel B.J."/>
            <person name="Hornburger P."/>
            <person name="Mueller R.-W."/>
            <person name="Bruemmer F."/>
            <person name="Labrenz M."/>
            <person name="Spormann A.M."/>
            <person name="Op den Camp H."/>
            <person name="Overmann J."/>
            <person name="Amann R."/>
            <person name="Jetten M.S.M."/>
            <person name="Mascher T."/>
            <person name="Medema M.H."/>
            <person name="Devos D.P."/>
            <person name="Kaster A.-K."/>
            <person name="Ovreas L."/>
            <person name="Rohde M."/>
            <person name="Galperin M.Y."/>
            <person name="Jogler C."/>
        </authorList>
    </citation>
    <scope>NUCLEOTIDE SEQUENCE [LARGE SCALE GENOMIC DNA]</scope>
    <source>
        <strain evidence="6 7">EC9</strain>
    </source>
</reference>
<dbReference type="InterPro" id="IPR002328">
    <property type="entry name" value="ADH_Zn_CS"/>
</dbReference>
<dbReference type="CDD" id="cd08236">
    <property type="entry name" value="sugar_DH"/>
    <property type="match status" value="1"/>
</dbReference>
<dbReference type="Proteomes" id="UP000319557">
    <property type="component" value="Chromosome"/>
</dbReference>
<dbReference type="EMBL" id="CP036261">
    <property type="protein sequence ID" value="QDS88579.1"/>
    <property type="molecule type" value="Genomic_DNA"/>
</dbReference>
<dbReference type="PANTHER" id="PTHR43401">
    <property type="entry name" value="L-THREONINE 3-DEHYDROGENASE"/>
    <property type="match status" value="1"/>
</dbReference>
<dbReference type="PANTHER" id="PTHR43401:SF2">
    <property type="entry name" value="L-THREONINE 3-DEHYDROGENASE"/>
    <property type="match status" value="1"/>
</dbReference>
<evidence type="ECO:0000313" key="6">
    <source>
        <dbReference type="EMBL" id="QDS88579.1"/>
    </source>
</evidence>
<proteinExistence type="inferred from homology"/>
<accession>A0A517M187</accession>
<dbReference type="SUPFAM" id="SSF50129">
    <property type="entry name" value="GroES-like"/>
    <property type="match status" value="1"/>
</dbReference>
<dbReference type="RefSeq" id="WP_145345892.1">
    <property type="nucleotide sequence ID" value="NZ_CP036261.1"/>
</dbReference>
<dbReference type="Gene3D" id="3.40.50.720">
    <property type="entry name" value="NAD(P)-binding Rossmann-like Domain"/>
    <property type="match status" value="1"/>
</dbReference>
<evidence type="ECO:0000259" key="5">
    <source>
        <dbReference type="SMART" id="SM00829"/>
    </source>
</evidence>
<dbReference type="PROSITE" id="PS00059">
    <property type="entry name" value="ADH_ZINC"/>
    <property type="match status" value="1"/>
</dbReference>
<protein>
    <submittedName>
        <fullName evidence="6">Galactitol-1-phosphate 5-dehydrogenase</fullName>
        <ecNumber evidence="6">1.1.1.251</ecNumber>
    </submittedName>
</protein>
<evidence type="ECO:0000256" key="3">
    <source>
        <dbReference type="ARBA" id="ARBA00023002"/>
    </source>
</evidence>
<gene>
    <name evidence="6" type="primary">gatD_2</name>
    <name evidence="6" type="ORF">EC9_27700</name>
</gene>
<dbReference type="InterPro" id="IPR013149">
    <property type="entry name" value="ADH-like_C"/>
</dbReference>
<dbReference type="Pfam" id="PF08240">
    <property type="entry name" value="ADH_N"/>
    <property type="match status" value="1"/>
</dbReference>
<dbReference type="Pfam" id="PF00107">
    <property type="entry name" value="ADH_zinc_N"/>
    <property type="match status" value="1"/>
</dbReference>
<evidence type="ECO:0000313" key="7">
    <source>
        <dbReference type="Proteomes" id="UP000319557"/>
    </source>
</evidence>
<evidence type="ECO:0000256" key="2">
    <source>
        <dbReference type="ARBA" id="ARBA00022833"/>
    </source>
</evidence>
<dbReference type="InterPro" id="IPR020843">
    <property type="entry name" value="ER"/>
</dbReference>
<dbReference type="SUPFAM" id="SSF51735">
    <property type="entry name" value="NAD(P)-binding Rossmann-fold domains"/>
    <property type="match status" value="1"/>
</dbReference>
<dbReference type="EC" id="1.1.1.251" evidence="6"/>
<comment type="similarity">
    <text evidence="4">Belongs to the zinc-containing alcohol dehydrogenase family.</text>
</comment>
<dbReference type="InterPro" id="IPR050129">
    <property type="entry name" value="Zn_alcohol_dh"/>
</dbReference>
<dbReference type="KEGG" id="ruv:EC9_27700"/>
<dbReference type="InterPro" id="IPR013154">
    <property type="entry name" value="ADH-like_N"/>
</dbReference>
<dbReference type="GO" id="GO:0008868">
    <property type="term" value="F:galactitol-1-phosphate 5-dehydrogenase activity"/>
    <property type="evidence" value="ECO:0007669"/>
    <property type="project" value="UniProtKB-EC"/>
</dbReference>
<name>A0A517M187_9BACT</name>
<organism evidence="6 7">
    <name type="scientific">Rosistilla ulvae</name>
    <dbReference type="NCBI Taxonomy" id="1930277"/>
    <lineage>
        <taxon>Bacteria</taxon>
        <taxon>Pseudomonadati</taxon>
        <taxon>Planctomycetota</taxon>
        <taxon>Planctomycetia</taxon>
        <taxon>Pirellulales</taxon>
        <taxon>Pirellulaceae</taxon>
        <taxon>Rosistilla</taxon>
    </lineage>
</organism>
<dbReference type="InterPro" id="IPR036291">
    <property type="entry name" value="NAD(P)-bd_dom_sf"/>
</dbReference>
<dbReference type="SMART" id="SM00829">
    <property type="entry name" value="PKS_ER"/>
    <property type="match status" value="1"/>
</dbReference>
<evidence type="ECO:0000256" key="1">
    <source>
        <dbReference type="ARBA" id="ARBA00022723"/>
    </source>
</evidence>
<keyword evidence="3 6" id="KW-0560">Oxidoreductase</keyword>
<evidence type="ECO:0000256" key="4">
    <source>
        <dbReference type="RuleBase" id="RU361277"/>
    </source>
</evidence>
<dbReference type="OrthoDB" id="239596at2"/>
<dbReference type="GO" id="GO:0008270">
    <property type="term" value="F:zinc ion binding"/>
    <property type="evidence" value="ECO:0007669"/>
    <property type="project" value="InterPro"/>
</dbReference>
<dbReference type="InterPro" id="IPR011032">
    <property type="entry name" value="GroES-like_sf"/>
</dbReference>
<comment type="cofactor">
    <cofactor evidence="4">
        <name>Zn(2+)</name>
        <dbReference type="ChEBI" id="CHEBI:29105"/>
    </cofactor>
</comment>
<sequence>MTKDLMDAIVLHGVSDLRFEQVPVPEVPAGKLRVRIGFCGVCGSDIPRCFSKGTYNFPTICGHEFAGTVEACGEGVSEFSVGDRVAVFPLIWNDDHPACEVGKYAQSDGYDYLGSRSDGAFSEYVIAPQRNLIKVPDNVSLEEAAMTEPAAVALHAVRRAQLRLGDSVAIFGLGPIGLMVAQWARGMGASQIALFDILPEKLELARRLGFEHVFDSRDESPALVAERLTGGRGVHVAIESAGVPPTMTAAMQATRRSGRCVLLGNPAADVTLPAALISQCMRREIDILGTWNSDFSVFGDDDDWRTVLDAMSSGVLNLKPLITHRVPLSQGIAALEMIRDQSEFYAKVLLHPSQGPDAADK</sequence>
<keyword evidence="7" id="KW-1185">Reference proteome</keyword>
<dbReference type="Gene3D" id="3.90.180.10">
    <property type="entry name" value="Medium-chain alcohol dehydrogenases, catalytic domain"/>
    <property type="match status" value="1"/>
</dbReference>
<dbReference type="AlphaFoldDB" id="A0A517M187"/>
<keyword evidence="2 4" id="KW-0862">Zinc</keyword>
<feature type="domain" description="Enoyl reductase (ER)" evidence="5">
    <location>
        <begin position="13"/>
        <end position="350"/>
    </location>
</feature>
<keyword evidence="1 4" id="KW-0479">Metal-binding</keyword>